<protein>
    <submittedName>
        <fullName evidence="1">AAEL007540-PA</fullName>
    </submittedName>
</protein>
<dbReference type="PaxDb" id="7159-AAEL007540-PA"/>
<dbReference type="HOGENOM" id="CLU_1645106_0_0_1"/>
<accession>Q171T0</accession>
<sequence length="161" mass="18276">MWEQLLEDLPVVVSLLGWRRVDGESCSRGRKLGITDVGRRVLGDGIDPRVTNSIGKLLLLSPEDFLRKIILSESFPQDVLLHGLYQTVDFVLGLAIFRADAHHIVDKVRIQEGDTQFQAPCGSSLVCTKTICVMEVLHTLYRFEVEFFCIWRLMKVEVSSE</sequence>
<reference evidence="1" key="3">
    <citation type="submission" date="2012-09" db="EMBL/GenBank/DDBJ databases">
        <authorList>
            <consortium name="VectorBase"/>
        </authorList>
    </citation>
    <scope>NUCLEOTIDE SEQUENCE</scope>
    <source>
        <strain evidence="1">Liverpool</strain>
    </source>
</reference>
<reference evidence="1" key="1">
    <citation type="submission" date="2005-10" db="EMBL/GenBank/DDBJ databases">
        <authorList>
            <person name="Loftus B.J."/>
            <person name="Nene V.M."/>
            <person name="Hannick L.I."/>
            <person name="Bidwell S."/>
            <person name="Haas B."/>
            <person name="Amedeo P."/>
            <person name="Orvis J."/>
            <person name="Wortman J.R."/>
            <person name="White O.R."/>
            <person name="Salzberg S."/>
            <person name="Shumway M."/>
            <person name="Koo H."/>
            <person name="Zhao Y."/>
            <person name="Holmes M."/>
            <person name="Miller J."/>
            <person name="Schatz M."/>
            <person name="Pop M."/>
            <person name="Pai G."/>
            <person name="Utterback T."/>
            <person name="Rogers Y.-H."/>
            <person name="Kravitz S."/>
            <person name="Fraser C.M."/>
        </authorList>
    </citation>
    <scope>NUCLEOTIDE SEQUENCE</scope>
    <source>
        <strain evidence="1">Liverpool</strain>
    </source>
</reference>
<evidence type="ECO:0000313" key="2">
    <source>
        <dbReference type="Proteomes" id="UP000682892"/>
    </source>
</evidence>
<name>Q171T0_AEDAE</name>
<proteinExistence type="predicted"/>
<dbReference type="AlphaFoldDB" id="Q171T0"/>
<evidence type="ECO:0000313" key="1">
    <source>
        <dbReference type="EMBL" id="EAT40736.1"/>
    </source>
</evidence>
<dbReference type="EMBL" id="CH477447">
    <property type="protein sequence ID" value="EAT40736.1"/>
    <property type="molecule type" value="Genomic_DNA"/>
</dbReference>
<dbReference type="Proteomes" id="UP000682892">
    <property type="component" value="Unassembled WGS sequence"/>
</dbReference>
<organism evidence="1 2">
    <name type="scientific">Aedes aegypti</name>
    <name type="common">Yellowfever mosquito</name>
    <name type="synonym">Culex aegypti</name>
    <dbReference type="NCBI Taxonomy" id="7159"/>
    <lineage>
        <taxon>Eukaryota</taxon>
        <taxon>Metazoa</taxon>
        <taxon>Ecdysozoa</taxon>
        <taxon>Arthropoda</taxon>
        <taxon>Hexapoda</taxon>
        <taxon>Insecta</taxon>
        <taxon>Pterygota</taxon>
        <taxon>Neoptera</taxon>
        <taxon>Endopterygota</taxon>
        <taxon>Diptera</taxon>
        <taxon>Nematocera</taxon>
        <taxon>Culicoidea</taxon>
        <taxon>Culicidae</taxon>
        <taxon>Culicinae</taxon>
        <taxon>Aedini</taxon>
        <taxon>Aedes</taxon>
        <taxon>Stegomyia</taxon>
    </lineage>
</organism>
<reference evidence="1" key="2">
    <citation type="journal article" date="2007" name="Science">
        <title>Genome sequence of Aedes aegypti, a major arbovirus vector.</title>
        <authorList>
            <person name="Nene V."/>
            <person name="Wortman J.R."/>
            <person name="Lawson D."/>
            <person name="Haas B."/>
            <person name="Kodira C."/>
            <person name="Tu Z.J."/>
            <person name="Loftus B."/>
            <person name="Xi Z."/>
            <person name="Megy K."/>
            <person name="Grabherr M."/>
            <person name="Ren Q."/>
            <person name="Zdobnov E.M."/>
            <person name="Lobo N.F."/>
            <person name="Campbell K.S."/>
            <person name="Brown S.E."/>
            <person name="Bonaldo M.F."/>
            <person name="Zhu J."/>
            <person name="Sinkins S.P."/>
            <person name="Hogenkamp D.G."/>
            <person name="Amedeo P."/>
            <person name="Arensburger P."/>
            <person name="Atkinson P.W."/>
            <person name="Bidwell S."/>
            <person name="Biedler J."/>
            <person name="Birney E."/>
            <person name="Bruggner R.V."/>
            <person name="Costas J."/>
            <person name="Coy M.R."/>
            <person name="Crabtree J."/>
            <person name="Crawford M."/>
            <person name="Debruyn B."/>
            <person name="Decaprio D."/>
            <person name="Eiglmeier K."/>
            <person name="Eisenstadt E."/>
            <person name="El-Dorry H."/>
            <person name="Gelbart W.M."/>
            <person name="Gomes S.L."/>
            <person name="Hammond M."/>
            <person name="Hannick L.I."/>
            <person name="Hogan J.R."/>
            <person name="Holmes M.H."/>
            <person name="Jaffe D."/>
            <person name="Johnston J.S."/>
            <person name="Kennedy R.C."/>
            <person name="Koo H."/>
            <person name="Kravitz S."/>
            <person name="Kriventseva E.V."/>
            <person name="Kulp D."/>
            <person name="Labutti K."/>
            <person name="Lee E."/>
            <person name="Li S."/>
            <person name="Lovin D.D."/>
            <person name="Mao C."/>
            <person name="Mauceli E."/>
            <person name="Menck C.F."/>
            <person name="Miller J.R."/>
            <person name="Montgomery P."/>
            <person name="Mori A."/>
            <person name="Nascimento A.L."/>
            <person name="Naveira H.F."/>
            <person name="Nusbaum C."/>
            <person name="O'leary S."/>
            <person name="Orvis J."/>
            <person name="Pertea M."/>
            <person name="Quesneville H."/>
            <person name="Reidenbach K.R."/>
            <person name="Rogers Y.H."/>
            <person name="Roth C.W."/>
            <person name="Schneider J.R."/>
            <person name="Schatz M."/>
            <person name="Shumway M."/>
            <person name="Stanke M."/>
            <person name="Stinson E.O."/>
            <person name="Tubio J.M."/>
            <person name="Vanzee J.P."/>
            <person name="Verjovski-Almeida S."/>
            <person name="Werner D."/>
            <person name="White O."/>
            <person name="Wyder S."/>
            <person name="Zeng Q."/>
            <person name="Zhao Q."/>
            <person name="Zhao Y."/>
            <person name="Hill C.A."/>
            <person name="Raikhel A.S."/>
            <person name="Soares M.B."/>
            <person name="Knudson D.L."/>
            <person name="Lee N.H."/>
            <person name="Galagan J."/>
            <person name="Salzberg S.L."/>
            <person name="Paulsen I.T."/>
            <person name="Dimopoulos G."/>
            <person name="Collins F.H."/>
            <person name="Birren B."/>
            <person name="Fraser-Liggett C.M."/>
            <person name="Severson D.W."/>
        </authorList>
    </citation>
    <scope>NUCLEOTIDE SEQUENCE [LARGE SCALE GENOMIC DNA]</scope>
    <source>
        <strain evidence="1">Liverpool</strain>
    </source>
</reference>
<gene>
    <name evidence="1" type="ORF">AaeL_AAEL007540</name>
</gene>